<dbReference type="EMBL" id="LAZR01000123">
    <property type="protein sequence ID" value="KKN89089.1"/>
    <property type="molecule type" value="Genomic_DNA"/>
</dbReference>
<dbReference type="InterPro" id="IPR001279">
    <property type="entry name" value="Metallo-B-lactamas"/>
</dbReference>
<evidence type="ECO:0000313" key="2">
    <source>
        <dbReference type="EMBL" id="KKN89089.1"/>
    </source>
</evidence>
<dbReference type="SUPFAM" id="SSF56281">
    <property type="entry name" value="Metallo-hydrolase/oxidoreductase"/>
    <property type="match status" value="1"/>
</dbReference>
<feature type="domain" description="Metallo-beta-lactamase" evidence="1">
    <location>
        <begin position="28"/>
        <end position="217"/>
    </location>
</feature>
<evidence type="ECO:0000259" key="1">
    <source>
        <dbReference type="SMART" id="SM00849"/>
    </source>
</evidence>
<accession>A0A0F9UBQ3</accession>
<dbReference type="CDD" id="cd07715">
    <property type="entry name" value="TaR3-like_MBL-fold"/>
    <property type="match status" value="1"/>
</dbReference>
<dbReference type="AlphaFoldDB" id="A0A0F9UBQ3"/>
<dbReference type="InterPro" id="IPR036866">
    <property type="entry name" value="RibonucZ/Hydroxyglut_hydro"/>
</dbReference>
<sequence length="284" mass="31749">MTRFQLKIWGARGSIPAPAAANTRFGSDTSCIEVRCGDRVLVLDAGTGIVGCGRELCYEGVRNLDILFTHCHFDHIMGLPFMFPLYTEEAVVRLHAGHFLDETSCRSMVERFMCPPYFPVTPKQFTARIDYRDFRPPDVLTLADDIRVRTVRLNHPNGAVGYRIEYAGRSFCYITDTEHEPGKPDAAIRDFIAGSDLMIYDCMYTDEEFPTFQGFGHSTWQEGVRLCRAAGVENLIIFHHDISRTDAWLEALATTAQNAFPGAIVARTGLTLEIGEGVRILEGG</sequence>
<gene>
    <name evidence="2" type="ORF">LCGC14_0242820</name>
</gene>
<dbReference type="Gene3D" id="3.60.15.10">
    <property type="entry name" value="Ribonuclease Z/Hydroxyacylglutathione hydrolase-like"/>
    <property type="match status" value="1"/>
</dbReference>
<dbReference type="PANTHER" id="PTHR42663">
    <property type="entry name" value="HYDROLASE C777.06C-RELATED-RELATED"/>
    <property type="match status" value="1"/>
</dbReference>
<organism evidence="2">
    <name type="scientific">marine sediment metagenome</name>
    <dbReference type="NCBI Taxonomy" id="412755"/>
    <lineage>
        <taxon>unclassified sequences</taxon>
        <taxon>metagenomes</taxon>
        <taxon>ecological metagenomes</taxon>
    </lineage>
</organism>
<dbReference type="SMART" id="SM00849">
    <property type="entry name" value="Lactamase_B"/>
    <property type="match status" value="1"/>
</dbReference>
<name>A0A0F9UBQ3_9ZZZZ</name>
<dbReference type="PANTHER" id="PTHR42663:SF4">
    <property type="entry name" value="SLL1036 PROTEIN"/>
    <property type="match status" value="1"/>
</dbReference>
<dbReference type="Pfam" id="PF12706">
    <property type="entry name" value="Lactamase_B_2"/>
    <property type="match status" value="1"/>
</dbReference>
<proteinExistence type="predicted"/>
<protein>
    <recommendedName>
        <fullName evidence="1">Metallo-beta-lactamase domain-containing protein</fullName>
    </recommendedName>
</protein>
<comment type="caution">
    <text evidence="2">The sequence shown here is derived from an EMBL/GenBank/DDBJ whole genome shotgun (WGS) entry which is preliminary data.</text>
</comment>
<reference evidence="2" key="1">
    <citation type="journal article" date="2015" name="Nature">
        <title>Complex archaea that bridge the gap between prokaryotes and eukaryotes.</title>
        <authorList>
            <person name="Spang A."/>
            <person name="Saw J.H."/>
            <person name="Jorgensen S.L."/>
            <person name="Zaremba-Niedzwiedzka K."/>
            <person name="Martijn J."/>
            <person name="Lind A.E."/>
            <person name="van Eijk R."/>
            <person name="Schleper C."/>
            <person name="Guy L."/>
            <person name="Ettema T.J."/>
        </authorList>
    </citation>
    <scope>NUCLEOTIDE SEQUENCE</scope>
</reference>